<dbReference type="InterPro" id="IPR032710">
    <property type="entry name" value="NTF2-like_dom_sf"/>
</dbReference>
<evidence type="ECO:0000256" key="3">
    <source>
        <dbReference type="SAM" id="MobiDB-lite"/>
    </source>
</evidence>
<dbReference type="GO" id="GO:0003729">
    <property type="term" value="F:mRNA binding"/>
    <property type="evidence" value="ECO:0007669"/>
    <property type="project" value="TreeGrafter"/>
</dbReference>
<dbReference type="AlphaFoldDB" id="A0A835IVZ8"/>
<dbReference type="InterPro" id="IPR018222">
    <property type="entry name" value="Nuclear_transport_factor_2_euk"/>
</dbReference>
<feature type="region of interest" description="Disordered" evidence="3">
    <location>
        <begin position="393"/>
        <end position="477"/>
    </location>
</feature>
<organism evidence="6 7">
    <name type="scientific">Coptis chinensis</name>
    <dbReference type="NCBI Taxonomy" id="261450"/>
    <lineage>
        <taxon>Eukaryota</taxon>
        <taxon>Viridiplantae</taxon>
        <taxon>Streptophyta</taxon>
        <taxon>Embryophyta</taxon>
        <taxon>Tracheophyta</taxon>
        <taxon>Spermatophyta</taxon>
        <taxon>Magnoliopsida</taxon>
        <taxon>Ranunculales</taxon>
        <taxon>Ranunculaceae</taxon>
        <taxon>Coptidoideae</taxon>
        <taxon>Coptis</taxon>
    </lineage>
</organism>
<dbReference type="InterPro" id="IPR035979">
    <property type="entry name" value="RBD_domain_sf"/>
</dbReference>
<evidence type="ECO:0008006" key="8">
    <source>
        <dbReference type="Google" id="ProtNLM"/>
    </source>
</evidence>
<evidence type="ECO:0000256" key="2">
    <source>
        <dbReference type="PROSITE-ProRule" id="PRU00176"/>
    </source>
</evidence>
<reference evidence="6 7" key="1">
    <citation type="submission" date="2020-10" db="EMBL/GenBank/DDBJ databases">
        <title>The Coptis chinensis genome and diversification of protoberbering-type alkaloids.</title>
        <authorList>
            <person name="Wang B."/>
            <person name="Shu S."/>
            <person name="Song C."/>
            <person name="Liu Y."/>
        </authorList>
    </citation>
    <scope>NUCLEOTIDE SEQUENCE [LARGE SCALE GENOMIC DNA]</scope>
    <source>
        <strain evidence="6">HL-2020</strain>
        <tissue evidence="6">Leaf</tissue>
    </source>
</reference>
<comment type="caution">
    <text evidence="6">The sequence shown here is derived from an EMBL/GenBank/DDBJ whole genome shotgun (WGS) entry which is preliminary data.</text>
</comment>
<dbReference type="CDD" id="cd00590">
    <property type="entry name" value="RRM_SF"/>
    <property type="match status" value="1"/>
</dbReference>
<dbReference type="Pfam" id="PF02136">
    <property type="entry name" value="NTF2"/>
    <property type="match status" value="1"/>
</dbReference>
<dbReference type="EMBL" id="JADFTS010000001">
    <property type="protein sequence ID" value="KAF9624561.1"/>
    <property type="molecule type" value="Genomic_DNA"/>
</dbReference>
<dbReference type="SUPFAM" id="SSF54427">
    <property type="entry name" value="NTF2-like"/>
    <property type="match status" value="1"/>
</dbReference>
<dbReference type="PROSITE" id="PS50177">
    <property type="entry name" value="NTF2_DOMAIN"/>
    <property type="match status" value="1"/>
</dbReference>
<dbReference type="GO" id="GO:0005829">
    <property type="term" value="C:cytosol"/>
    <property type="evidence" value="ECO:0007669"/>
    <property type="project" value="TreeGrafter"/>
</dbReference>
<dbReference type="PROSITE" id="PS50102">
    <property type="entry name" value="RRM"/>
    <property type="match status" value="1"/>
</dbReference>
<gene>
    <name evidence="6" type="ORF">IFM89_011735</name>
</gene>
<dbReference type="Pfam" id="PF00076">
    <property type="entry name" value="RRM_1"/>
    <property type="match status" value="1"/>
</dbReference>
<dbReference type="Proteomes" id="UP000631114">
    <property type="component" value="Unassembled WGS sequence"/>
</dbReference>
<feature type="region of interest" description="Disordered" evidence="3">
    <location>
        <begin position="281"/>
        <end position="306"/>
    </location>
</feature>
<feature type="domain" description="RRM" evidence="4">
    <location>
        <begin position="312"/>
        <end position="391"/>
    </location>
</feature>
<evidence type="ECO:0000313" key="7">
    <source>
        <dbReference type="Proteomes" id="UP000631114"/>
    </source>
</evidence>
<evidence type="ECO:0000259" key="5">
    <source>
        <dbReference type="PROSITE" id="PS50177"/>
    </source>
</evidence>
<dbReference type="InterPro" id="IPR039539">
    <property type="entry name" value="Ras_GTPase_bind_prot"/>
</dbReference>
<dbReference type="Gene3D" id="3.10.450.50">
    <property type="match status" value="1"/>
</dbReference>
<dbReference type="GO" id="GO:1990904">
    <property type="term" value="C:ribonucleoprotein complex"/>
    <property type="evidence" value="ECO:0007669"/>
    <property type="project" value="TreeGrafter"/>
</dbReference>
<evidence type="ECO:0000313" key="6">
    <source>
        <dbReference type="EMBL" id="KAF9624561.1"/>
    </source>
</evidence>
<keyword evidence="7" id="KW-1185">Reference proteome</keyword>
<feature type="compositionally biased region" description="Low complexity" evidence="3">
    <location>
        <begin position="283"/>
        <end position="304"/>
    </location>
</feature>
<keyword evidence="1 2" id="KW-0694">RNA-binding</keyword>
<dbReference type="FunFam" id="3.10.450.50:FF:000003">
    <property type="entry name" value="Nuclear transport factor 2 family protein"/>
    <property type="match status" value="1"/>
</dbReference>
<dbReference type="InterPro" id="IPR012677">
    <property type="entry name" value="Nucleotide-bd_a/b_plait_sf"/>
</dbReference>
<proteinExistence type="predicted"/>
<protein>
    <recommendedName>
        <fullName evidence="8">G3BP-like protein</fullName>
    </recommendedName>
</protein>
<name>A0A835IVZ8_9MAGN</name>
<dbReference type="SUPFAM" id="SSF54928">
    <property type="entry name" value="RNA-binding domain, RBD"/>
    <property type="match status" value="1"/>
</dbReference>
<dbReference type="PANTHER" id="PTHR10693">
    <property type="entry name" value="RAS GTPASE-ACTIVATING PROTEIN-BINDING PROTEIN"/>
    <property type="match status" value="1"/>
</dbReference>
<dbReference type="PANTHER" id="PTHR10693:SF75">
    <property type="entry name" value="NUCLEAR TRANSPORT FACTOR 2"/>
    <property type="match status" value="1"/>
</dbReference>
<sequence>MATQASNPTGPHPAQMVGNAFVEQYYHILHTSPDLVYRFYQDSSVLSRPGPDGKMASVKTMDDINVVILSMDYKECKAEIKTIDAQDSYKGGVVVQVTGWLIVKDNVKRKFTQSFFLAPQDKGYFVLNDIFRYVDEYETVESDAVAVAVNGVTESVTSTPVTPDPEPSHIPEHPMPENTTPEVEVSYGNGEVVHEPSDNGEVSTVEVEVVEAPVHSGQDEVLPVTEPASTVPEDTPKKSYASIVKVMKETTPVHVPTNIRKVAAGAGKVAAKVVGGIAEQGTASPAPASVAPAPSSNNGPNSSNLPEEVEGYSIYVKSLPLNASVSEVEEEFKTFGKIRPNGIQVRSTNKQGGGFCFGFVEFESLESVKSALKASPITFGDRQVYIEEKRTSTRVGATGKPRYPPARPGFRNDNFRGRGNFVGGRGYGRNEYGNRGDFSGRRSQSGRGGDGYQRVEHNVGNGKVGRQGGMTQTAVSA</sequence>
<evidence type="ECO:0000256" key="1">
    <source>
        <dbReference type="ARBA" id="ARBA00022884"/>
    </source>
</evidence>
<feature type="domain" description="NTF2" evidence="5">
    <location>
        <begin position="17"/>
        <end position="133"/>
    </location>
</feature>
<dbReference type="SMART" id="SM00360">
    <property type="entry name" value="RRM"/>
    <property type="match status" value="1"/>
</dbReference>
<feature type="region of interest" description="Disordered" evidence="3">
    <location>
        <begin position="156"/>
        <end position="177"/>
    </location>
</feature>
<dbReference type="InterPro" id="IPR000504">
    <property type="entry name" value="RRM_dom"/>
</dbReference>
<dbReference type="CDD" id="cd00780">
    <property type="entry name" value="NTF2"/>
    <property type="match status" value="1"/>
</dbReference>
<dbReference type="InterPro" id="IPR002075">
    <property type="entry name" value="NTF2_dom"/>
</dbReference>
<accession>A0A835IVZ8</accession>
<dbReference type="Gene3D" id="3.30.70.330">
    <property type="match status" value="1"/>
</dbReference>
<evidence type="ECO:0000259" key="4">
    <source>
        <dbReference type="PROSITE" id="PS50102"/>
    </source>
</evidence>
<feature type="compositionally biased region" description="Basic and acidic residues" evidence="3">
    <location>
        <begin position="166"/>
        <end position="175"/>
    </location>
</feature>
<dbReference type="OrthoDB" id="339151at2759"/>